<evidence type="ECO:0000313" key="4">
    <source>
        <dbReference type="Proteomes" id="UP000238413"/>
    </source>
</evidence>
<organism evidence="3 4">
    <name type="scientific">Streptomyces dengpaensis</name>
    <dbReference type="NCBI Taxonomy" id="2049881"/>
    <lineage>
        <taxon>Bacteria</taxon>
        <taxon>Bacillati</taxon>
        <taxon>Actinomycetota</taxon>
        <taxon>Actinomycetes</taxon>
        <taxon>Kitasatosporales</taxon>
        <taxon>Streptomycetaceae</taxon>
        <taxon>Streptomyces</taxon>
    </lineage>
</organism>
<gene>
    <name evidence="3" type="ORF">C4B68_15505</name>
</gene>
<dbReference type="Gene3D" id="2.50.20.20">
    <property type="match status" value="1"/>
</dbReference>
<dbReference type="EMBL" id="CP026652">
    <property type="protein sequence ID" value="AVH61210.1"/>
    <property type="molecule type" value="Genomic_DNA"/>
</dbReference>
<feature type="chain" id="PRO_5046060264" description="Lipoprotein" evidence="2">
    <location>
        <begin position="29"/>
        <end position="253"/>
    </location>
</feature>
<proteinExistence type="predicted"/>
<keyword evidence="4" id="KW-1185">Reference proteome</keyword>
<protein>
    <recommendedName>
        <fullName evidence="5">Lipoprotein</fullName>
    </recommendedName>
</protein>
<evidence type="ECO:0000256" key="2">
    <source>
        <dbReference type="SAM" id="SignalP"/>
    </source>
</evidence>
<evidence type="ECO:0000313" key="3">
    <source>
        <dbReference type="EMBL" id="AVH61210.1"/>
    </source>
</evidence>
<name>A0ABN5IDJ3_9ACTN</name>
<sequence length="253" mass="26648">MRTHRLRTAATGTAAATALLLSPAAALADNGKDPSAKELSDQARETLAEAKSVHLKLLDKSANARASESSPTSLDLSFDRDGNCAGSIRMGGDGGSVKVVIRDDQAWVKPDTAFWKAQLPDGQGDTAAKTVKNRYVHGSTNDALLAGMADACDLKTFQSEVAESGERHALKKGAETTVEGAEVIPVTFVDEGTTTTLYISTDSDHHLVLATKKGDDTDLALTFADYNEPVPSATPPAAESVDISELPEELRNP</sequence>
<keyword evidence="2" id="KW-0732">Signal</keyword>
<reference evidence="3 4" key="1">
    <citation type="submission" date="2018-02" db="EMBL/GenBank/DDBJ databases">
        <title>Complete genome sequence of Streptomyces dengpaensis, the producer of angucyclines.</title>
        <authorList>
            <person name="Yumei L."/>
        </authorList>
    </citation>
    <scope>NUCLEOTIDE SEQUENCE [LARGE SCALE GENOMIC DNA]</scope>
    <source>
        <strain evidence="3 4">XZHG99</strain>
    </source>
</reference>
<feature type="region of interest" description="Disordered" evidence="1">
    <location>
        <begin position="228"/>
        <end position="253"/>
    </location>
</feature>
<dbReference type="SUPFAM" id="SSF89392">
    <property type="entry name" value="Prokaryotic lipoproteins and lipoprotein localization factors"/>
    <property type="match status" value="1"/>
</dbReference>
<dbReference type="InterPro" id="IPR029046">
    <property type="entry name" value="LolA/LolB/LppX"/>
</dbReference>
<evidence type="ECO:0008006" key="5">
    <source>
        <dbReference type="Google" id="ProtNLM"/>
    </source>
</evidence>
<accession>A0ABN5IDJ3</accession>
<evidence type="ECO:0000256" key="1">
    <source>
        <dbReference type="SAM" id="MobiDB-lite"/>
    </source>
</evidence>
<feature type="signal peptide" evidence="2">
    <location>
        <begin position="1"/>
        <end position="28"/>
    </location>
</feature>
<dbReference type="Proteomes" id="UP000238413">
    <property type="component" value="Chromosome"/>
</dbReference>